<evidence type="ECO:0000313" key="3">
    <source>
        <dbReference type="Proteomes" id="UP000259273"/>
    </source>
</evidence>
<feature type="domain" description="Anti sigma-E protein RseA N-terminal" evidence="1">
    <location>
        <begin position="9"/>
        <end position="81"/>
    </location>
</feature>
<sequence>MWVMTEQLRESLSALMDDEATELELHRVLGELESDTALRQTWVRYQLARSAMAGQPVSHPRLDISRSVSAAIAAETGAKTSRSSLRERWVRPLASLAVAASVTAVVVLGGQQLYQAGSLEGQSAPVAASGVSAVGFVNSLGAVPMRASYGAQAVPQLEPAARTAYRELARQRMYQYMQEHAEHAALNSPQGLIPFARVPQIEE</sequence>
<dbReference type="PANTHER" id="PTHR38104:SF1">
    <property type="entry name" value="ANTI-SIGMA-E FACTOR RSEA"/>
    <property type="match status" value="1"/>
</dbReference>
<name>A0A3C1KNZ7_9GAMM</name>
<protein>
    <submittedName>
        <fullName evidence="2">Anti-anti-sigma factor</fullName>
    </submittedName>
</protein>
<dbReference type="GO" id="GO:0016989">
    <property type="term" value="F:sigma factor antagonist activity"/>
    <property type="evidence" value="ECO:0007669"/>
    <property type="project" value="InterPro"/>
</dbReference>
<proteinExistence type="predicted"/>
<comment type="caution">
    <text evidence="2">The sequence shown here is derived from an EMBL/GenBank/DDBJ whole genome shotgun (WGS) entry which is preliminary data.</text>
</comment>
<evidence type="ECO:0000259" key="1">
    <source>
        <dbReference type="Pfam" id="PF03872"/>
    </source>
</evidence>
<dbReference type="SUPFAM" id="SSF89069">
    <property type="entry name" value="N-terminal, cytoplasmic domain of anti-sigmaE factor RseA"/>
    <property type="match status" value="1"/>
</dbReference>
<dbReference type="STRING" id="1121937.GCA_000423125_00329"/>
<dbReference type="Proteomes" id="UP000259273">
    <property type="component" value="Unassembled WGS sequence"/>
</dbReference>
<dbReference type="PANTHER" id="PTHR38104">
    <property type="match status" value="1"/>
</dbReference>
<dbReference type="Gene3D" id="1.10.10.880">
    <property type="entry name" value="Anti sigma-E protein RseA, N-terminal domain"/>
    <property type="match status" value="1"/>
</dbReference>
<dbReference type="InterPro" id="IPR005572">
    <property type="entry name" value="Anti-sigma_E_RseA_N"/>
</dbReference>
<organism evidence="2 3">
    <name type="scientific">Haliea salexigens</name>
    <dbReference type="NCBI Taxonomy" id="287487"/>
    <lineage>
        <taxon>Bacteria</taxon>
        <taxon>Pseudomonadati</taxon>
        <taxon>Pseudomonadota</taxon>
        <taxon>Gammaproteobacteria</taxon>
        <taxon>Cellvibrionales</taxon>
        <taxon>Halieaceae</taxon>
        <taxon>Haliea</taxon>
    </lineage>
</organism>
<reference evidence="2 3" key="1">
    <citation type="journal article" date="2018" name="Nat. Biotechnol.">
        <title>A standardized bacterial taxonomy based on genome phylogeny substantially revises the tree of life.</title>
        <authorList>
            <person name="Parks D.H."/>
            <person name="Chuvochina M."/>
            <person name="Waite D.W."/>
            <person name="Rinke C."/>
            <person name="Skarshewski A."/>
            <person name="Chaumeil P.A."/>
            <person name="Hugenholtz P."/>
        </authorList>
    </citation>
    <scope>NUCLEOTIDE SEQUENCE [LARGE SCALE GENOMIC DNA]</scope>
    <source>
        <strain evidence="2">UBA9158</strain>
    </source>
</reference>
<gene>
    <name evidence="2" type="ORF">DCP75_12020</name>
</gene>
<dbReference type="InterPro" id="IPR036147">
    <property type="entry name" value="Anti-sigma_E_RseA_N_sf"/>
</dbReference>
<dbReference type="EMBL" id="DMND01000163">
    <property type="protein sequence ID" value="HAN28422.1"/>
    <property type="molecule type" value="Genomic_DNA"/>
</dbReference>
<dbReference type="AlphaFoldDB" id="A0A3C1KNZ7"/>
<dbReference type="InterPro" id="IPR052383">
    <property type="entry name" value="Anti-sigma-E_RseA-like"/>
</dbReference>
<evidence type="ECO:0000313" key="2">
    <source>
        <dbReference type="EMBL" id="HAN28422.1"/>
    </source>
</evidence>
<dbReference type="Pfam" id="PF03872">
    <property type="entry name" value="RseA_N"/>
    <property type="match status" value="1"/>
</dbReference>
<accession>A0A3C1KNZ7</accession>
<dbReference type="CDD" id="cd16328">
    <property type="entry name" value="RseA_N"/>
    <property type="match status" value="1"/>
</dbReference>